<proteinExistence type="predicted"/>
<evidence type="ECO:0000313" key="1">
    <source>
        <dbReference type="EMBL" id="KFM69572.1"/>
    </source>
</evidence>
<name>A0A087TWT3_STEMI</name>
<dbReference type="InterPro" id="IPR027165">
    <property type="entry name" value="CND3"/>
</dbReference>
<protein>
    <submittedName>
        <fullName evidence="1">Condensin complex subunit 3</fullName>
    </submittedName>
</protein>
<keyword evidence="2" id="KW-1185">Reference proteome</keyword>
<dbReference type="GO" id="GO:0000793">
    <property type="term" value="C:condensed chromosome"/>
    <property type="evidence" value="ECO:0007669"/>
    <property type="project" value="TreeGrafter"/>
</dbReference>
<dbReference type="STRING" id="407821.A0A087TWT3"/>
<dbReference type="PANTHER" id="PTHR14418:SF5">
    <property type="entry name" value="CONDENSIN COMPLEX SUBUNIT 3"/>
    <property type="match status" value="1"/>
</dbReference>
<organism evidence="1 2">
    <name type="scientific">Stegodyphus mimosarum</name>
    <name type="common">African social velvet spider</name>
    <dbReference type="NCBI Taxonomy" id="407821"/>
    <lineage>
        <taxon>Eukaryota</taxon>
        <taxon>Metazoa</taxon>
        <taxon>Ecdysozoa</taxon>
        <taxon>Arthropoda</taxon>
        <taxon>Chelicerata</taxon>
        <taxon>Arachnida</taxon>
        <taxon>Araneae</taxon>
        <taxon>Araneomorphae</taxon>
        <taxon>Entelegynae</taxon>
        <taxon>Eresoidea</taxon>
        <taxon>Eresidae</taxon>
        <taxon>Stegodyphus</taxon>
    </lineage>
</organism>
<sequence length="260" mass="29748">MVHLESSFKSVKNKDTVQELLIDILESVIHEADKTELVKKFCNLYDSFNGQGFEPSFEEVLMLILSDSKRSADVRKMLRFISDCALTLDNKYKTAHGKSNETEDEEEEEIMHPLLEYLFQILKRWSRASSYTVRCHVCQFLYMILTNIQENGVGEIAMSVYESIAKIIEERRIDASAIVRSHAVLIAKFFQDPSSVNDPVISGLCWQLQNDPNARVRQNIVEILAACEETLLPLTGRFLYDQNANVRNAALLHICDRISP</sequence>
<gene>
    <name evidence="1" type="ORF">X975_11823</name>
</gene>
<evidence type="ECO:0000313" key="2">
    <source>
        <dbReference type="Proteomes" id="UP000054359"/>
    </source>
</evidence>
<feature type="non-terminal residue" evidence="1">
    <location>
        <position position="260"/>
    </location>
</feature>
<dbReference type="OrthoDB" id="27187at2759"/>
<dbReference type="AlphaFoldDB" id="A0A087TWT3"/>
<dbReference type="Gene3D" id="1.25.10.10">
    <property type="entry name" value="Leucine-rich Repeat Variant"/>
    <property type="match status" value="1"/>
</dbReference>
<dbReference type="InterPro" id="IPR016024">
    <property type="entry name" value="ARM-type_fold"/>
</dbReference>
<dbReference type="GO" id="GO:0007076">
    <property type="term" value="P:mitotic chromosome condensation"/>
    <property type="evidence" value="ECO:0007669"/>
    <property type="project" value="InterPro"/>
</dbReference>
<dbReference type="EMBL" id="KK117111">
    <property type="protein sequence ID" value="KFM69572.1"/>
    <property type="molecule type" value="Genomic_DNA"/>
</dbReference>
<dbReference type="PANTHER" id="PTHR14418">
    <property type="entry name" value="CONDENSIN COMPLEX SUBUNIT 3-RELATED"/>
    <property type="match status" value="1"/>
</dbReference>
<dbReference type="GO" id="GO:0000796">
    <property type="term" value="C:condensin complex"/>
    <property type="evidence" value="ECO:0007669"/>
    <property type="project" value="InterPro"/>
</dbReference>
<dbReference type="Proteomes" id="UP000054359">
    <property type="component" value="Unassembled WGS sequence"/>
</dbReference>
<dbReference type="SUPFAM" id="SSF48371">
    <property type="entry name" value="ARM repeat"/>
    <property type="match status" value="1"/>
</dbReference>
<accession>A0A087TWT3</accession>
<dbReference type="GO" id="GO:0005737">
    <property type="term" value="C:cytoplasm"/>
    <property type="evidence" value="ECO:0007669"/>
    <property type="project" value="TreeGrafter"/>
</dbReference>
<dbReference type="InterPro" id="IPR011989">
    <property type="entry name" value="ARM-like"/>
</dbReference>
<reference evidence="1 2" key="1">
    <citation type="submission" date="2013-11" db="EMBL/GenBank/DDBJ databases">
        <title>Genome sequencing of Stegodyphus mimosarum.</title>
        <authorList>
            <person name="Bechsgaard J."/>
        </authorList>
    </citation>
    <scope>NUCLEOTIDE SEQUENCE [LARGE SCALE GENOMIC DNA]</scope>
</reference>